<dbReference type="EMBL" id="KI392738">
    <property type="protein sequence ID" value="ERN10951.1"/>
    <property type="molecule type" value="Genomic_DNA"/>
</dbReference>
<proteinExistence type="predicted"/>
<name>W1PTB4_AMBTC</name>
<keyword evidence="2" id="KW-1185">Reference proteome</keyword>
<accession>W1PTB4</accession>
<gene>
    <name evidence="1" type="ORF">AMTR_s00158p00060160</name>
</gene>
<reference evidence="2" key="1">
    <citation type="journal article" date="2013" name="Science">
        <title>The Amborella genome and the evolution of flowering plants.</title>
        <authorList>
            <consortium name="Amborella Genome Project"/>
        </authorList>
    </citation>
    <scope>NUCLEOTIDE SEQUENCE [LARGE SCALE GENOMIC DNA]</scope>
</reference>
<dbReference type="Proteomes" id="UP000017836">
    <property type="component" value="Unassembled WGS sequence"/>
</dbReference>
<evidence type="ECO:0000313" key="1">
    <source>
        <dbReference type="EMBL" id="ERN10951.1"/>
    </source>
</evidence>
<evidence type="ECO:0000313" key="2">
    <source>
        <dbReference type="Proteomes" id="UP000017836"/>
    </source>
</evidence>
<protein>
    <submittedName>
        <fullName evidence="1">Uncharacterized protein</fullName>
    </submittedName>
</protein>
<dbReference type="HOGENOM" id="CLU_2402647_0_0_1"/>
<dbReference type="AlphaFoldDB" id="W1PTB4"/>
<sequence>MHHLRGWQCPSQWVLMSRGKLVNSTMAFLHNSVAPSRERRTRLFLPRRHHSVSCRHSAYNTSQPRHTEADLISAVHLLAIERPRLAVTWTALH</sequence>
<organism evidence="1 2">
    <name type="scientific">Amborella trichopoda</name>
    <dbReference type="NCBI Taxonomy" id="13333"/>
    <lineage>
        <taxon>Eukaryota</taxon>
        <taxon>Viridiplantae</taxon>
        <taxon>Streptophyta</taxon>
        <taxon>Embryophyta</taxon>
        <taxon>Tracheophyta</taxon>
        <taxon>Spermatophyta</taxon>
        <taxon>Magnoliopsida</taxon>
        <taxon>Amborellales</taxon>
        <taxon>Amborellaceae</taxon>
        <taxon>Amborella</taxon>
    </lineage>
</organism>
<dbReference type="Gramene" id="ERN10951">
    <property type="protein sequence ID" value="ERN10951"/>
    <property type="gene ID" value="AMTR_s00158p00060160"/>
</dbReference>